<keyword evidence="3" id="KW-1185">Reference proteome</keyword>
<organism evidence="2 3">
    <name type="scientific">Kingdonia uniflora</name>
    <dbReference type="NCBI Taxonomy" id="39325"/>
    <lineage>
        <taxon>Eukaryota</taxon>
        <taxon>Viridiplantae</taxon>
        <taxon>Streptophyta</taxon>
        <taxon>Embryophyta</taxon>
        <taxon>Tracheophyta</taxon>
        <taxon>Spermatophyta</taxon>
        <taxon>Magnoliopsida</taxon>
        <taxon>Ranunculales</taxon>
        <taxon>Circaeasteraceae</taxon>
        <taxon>Kingdonia</taxon>
    </lineage>
</organism>
<evidence type="ECO:0000313" key="2">
    <source>
        <dbReference type="EMBL" id="KAF6172437.1"/>
    </source>
</evidence>
<sequence>MEEQLVFEANAQKQLEERFALFESRDSPRELQKRRTSDIGPLSRSGCSPFANAYRPSMPVLPMSCELLDWYGATVAYETLQQGGRASHDLYNILIDENVHVTENGPLEDVVADKEALLSGWFRKNKRKRVANPPAALAPPSKRASRRSPIKEEENANVSGSGNANITHGQLLKVATNLQQKIFVKKVSSGLVKNQSGGESDAKVQQTIESYAARMTSLMEEFSDRLVEAKSLLIIEDHRTMTKIKKMMIEGRPRILSIGTLANQLLAYKNIEKELIKEKDELV</sequence>
<dbReference type="Proteomes" id="UP000541444">
    <property type="component" value="Unassembled WGS sequence"/>
</dbReference>
<comment type="caution">
    <text evidence="2">The sequence shown here is derived from an EMBL/GenBank/DDBJ whole genome shotgun (WGS) entry which is preliminary data.</text>
</comment>
<accession>A0A7J7NZ36</accession>
<name>A0A7J7NZ36_9MAGN</name>
<dbReference type="AlphaFoldDB" id="A0A7J7NZ36"/>
<reference evidence="2 3" key="1">
    <citation type="journal article" date="2020" name="IScience">
        <title>Genome Sequencing of the Endangered Kingdonia uniflora (Circaeasteraceae, Ranunculales) Reveals Potential Mechanisms of Evolutionary Specialization.</title>
        <authorList>
            <person name="Sun Y."/>
            <person name="Deng T."/>
            <person name="Zhang A."/>
            <person name="Moore M.J."/>
            <person name="Landis J.B."/>
            <person name="Lin N."/>
            <person name="Zhang H."/>
            <person name="Zhang X."/>
            <person name="Huang J."/>
            <person name="Zhang X."/>
            <person name="Sun H."/>
            <person name="Wang H."/>
        </authorList>
    </citation>
    <scope>NUCLEOTIDE SEQUENCE [LARGE SCALE GENOMIC DNA]</scope>
    <source>
        <strain evidence="2">TB1705</strain>
        <tissue evidence="2">Leaf</tissue>
    </source>
</reference>
<evidence type="ECO:0000256" key="1">
    <source>
        <dbReference type="SAM" id="MobiDB-lite"/>
    </source>
</evidence>
<protein>
    <submittedName>
        <fullName evidence="2">Uncharacterized protein</fullName>
    </submittedName>
</protein>
<dbReference type="EMBL" id="JACGCM010000427">
    <property type="protein sequence ID" value="KAF6172437.1"/>
    <property type="molecule type" value="Genomic_DNA"/>
</dbReference>
<evidence type="ECO:0000313" key="3">
    <source>
        <dbReference type="Proteomes" id="UP000541444"/>
    </source>
</evidence>
<feature type="region of interest" description="Disordered" evidence="1">
    <location>
        <begin position="130"/>
        <end position="163"/>
    </location>
</feature>
<proteinExistence type="predicted"/>
<gene>
    <name evidence="2" type="ORF">GIB67_006950</name>
</gene>